<proteinExistence type="predicted"/>
<dbReference type="PANTHER" id="PTHR43235">
    <property type="entry name" value="GLUTAMINE AMIDOTRANSFERASE PB2B2.05-RELATED"/>
    <property type="match status" value="1"/>
</dbReference>
<dbReference type="PANTHER" id="PTHR43235:SF1">
    <property type="entry name" value="GLUTAMINE AMIDOTRANSFERASE PB2B2.05-RELATED"/>
    <property type="match status" value="1"/>
</dbReference>
<dbReference type="InterPro" id="IPR029062">
    <property type="entry name" value="Class_I_gatase-like"/>
</dbReference>
<name>A0A7W8FWQ1_9FIRM</name>
<evidence type="ECO:0000313" key="1">
    <source>
        <dbReference type="EMBL" id="MBB5184448.1"/>
    </source>
</evidence>
<dbReference type="CDD" id="cd01745">
    <property type="entry name" value="GATase1_2"/>
    <property type="match status" value="1"/>
</dbReference>
<gene>
    <name evidence="1" type="ORF">HNQ43_000486</name>
</gene>
<keyword evidence="1" id="KW-0808">Transferase</keyword>
<dbReference type="InterPro" id="IPR044668">
    <property type="entry name" value="PuuD-like"/>
</dbReference>
<keyword evidence="1" id="KW-0315">Glutamine amidotransferase</keyword>
<dbReference type="GO" id="GO:0005829">
    <property type="term" value="C:cytosol"/>
    <property type="evidence" value="ECO:0007669"/>
    <property type="project" value="TreeGrafter"/>
</dbReference>
<dbReference type="SUPFAM" id="SSF52317">
    <property type="entry name" value="Class I glutamine amidotransferase-like"/>
    <property type="match status" value="1"/>
</dbReference>
<dbReference type="InterPro" id="IPR011697">
    <property type="entry name" value="Peptidase_C26"/>
</dbReference>
<reference evidence="1 2" key="1">
    <citation type="submission" date="2020-08" db="EMBL/GenBank/DDBJ databases">
        <title>Genomic Encyclopedia of Type Strains, Phase IV (KMG-IV): sequencing the most valuable type-strain genomes for metagenomic binning, comparative biology and taxonomic classification.</title>
        <authorList>
            <person name="Goeker M."/>
        </authorList>
    </citation>
    <scope>NUCLEOTIDE SEQUENCE [LARGE SCALE GENOMIC DNA]</scope>
    <source>
        <strain evidence="1 2">DSM 26963</strain>
    </source>
</reference>
<accession>A0A7W8FWQ1</accession>
<dbReference type="PROSITE" id="PS51273">
    <property type="entry name" value="GATASE_TYPE_1"/>
    <property type="match status" value="1"/>
</dbReference>
<dbReference type="AlphaFoldDB" id="A0A7W8FWQ1"/>
<sequence>MKKIGITTSQMIMVDPSLCGNKKTSVNTSYVQSIQETGALPVLIPCVLSRWEMEQYVSMCDGFLLTGGMDIAPVLYGAMPQRCGTFDYEVDVCLLEFVKLALESHKPILGICRGMQMVNIALGGTLIQDIPARSGIDHSFDYDGNIVHSVKLEADGDFNKLFEVDSLLVNSLHHQAIDALAEGLKAEAFAPDGVIEGISGPNLIGVQWHPELMREIDPLMKRLFEWLVNH</sequence>
<comment type="caution">
    <text evidence="1">The sequence shown here is derived from an EMBL/GenBank/DDBJ whole genome shotgun (WGS) entry which is preliminary data.</text>
</comment>
<dbReference type="RefSeq" id="WP_183374428.1">
    <property type="nucleotide sequence ID" value="NZ_CALVCN010000002.1"/>
</dbReference>
<dbReference type="GO" id="GO:0016811">
    <property type="term" value="F:hydrolase activity, acting on carbon-nitrogen (but not peptide) bonds, in linear amides"/>
    <property type="evidence" value="ECO:0007669"/>
    <property type="project" value="InterPro"/>
</dbReference>
<evidence type="ECO:0000313" key="2">
    <source>
        <dbReference type="Proteomes" id="UP000521313"/>
    </source>
</evidence>
<dbReference type="EMBL" id="JACHHD010000003">
    <property type="protein sequence ID" value="MBB5184448.1"/>
    <property type="molecule type" value="Genomic_DNA"/>
</dbReference>
<dbReference type="Gene3D" id="3.40.50.880">
    <property type="match status" value="1"/>
</dbReference>
<protein>
    <submittedName>
        <fullName evidence="1">Putative glutamine amidotransferase</fullName>
    </submittedName>
</protein>
<organism evidence="1 2">
    <name type="scientific">Faecalicoccus acidiformans</name>
    <dbReference type="NCBI Taxonomy" id="915173"/>
    <lineage>
        <taxon>Bacteria</taxon>
        <taxon>Bacillati</taxon>
        <taxon>Bacillota</taxon>
        <taxon>Erysipelotrichia</taxon>
        <taxon>Erysipelotrichales</taxon>
        <taxon>Erysipelotrichaceae</taxon>
        <taxon>Faecalicoccus</taxon>
    </lineage>
</organism>
<dbReference type="Pfam" id="PF07722">
    <property type="entry name" value="Peptidase_C26"/>
    <property type="match status" value="1"/>
</dbReference>
<dbReference type="Proteomes" id="UP000521313">
    <property type="component" value="Unassembled WGS sequence"/>
</dbReference>
<dbReference type="GO" id="GO:0016740">
    <property type="term" value="F:transferase activity"/>
    <property type="evidence" value="ECO:0007669"/>
    <property type="project" value="UniProtKB-KW"/>
</dbReference>